<gene>
    <name evidence="3" type="ORF">PGAL8A_00156400</name>
</gene>
<dbReference type="PANTHER" id="PTHR13348:SF0">
    <property type="entry name" value="RIBONUCLEASE P PROTEIN SUBUNIT P29"/>
    <property type="match status" value="1"/>
</dbReference>
<dbReference type="RefSeq" id="XP_028526677.1">
    <property type="nucleotide sequence ID" value="XM_028675114.1"/>
</dbReference>
<sequence length="313" mass="36766">MEEDNINEINKKRKTDNKKYLNYYLHSKRLYTNYENNPPFINSQFNNQIKSNKTFNVSVDHNNSSQQQNLNKNINLNVKPIYNNKYNSNNNNIDYNDNNSYGINNNKGNKITHHPFLNKSSKDKPDFTDDELNKAFELELPSKIFISESLKNNYADDINMKKKMKKQRTDKVGLSSNEYNSYKVEIQSNVSYEHAKKLHQLWNIYVNELLELSSNNELSLDTINDMELNGAYVEIHKSRCSTYIGIKGIIVLETQNSFKIITPKNKVLILLKNKSVFIIKIKERLYYLHGIQLMRDPALKSSKKYKMLQSRII</sequence>
<accession>A0A1J1GRE5</accession>
<dbReference type="EMBL" id="CVMV01000019">
    <property type="protein sequence ID" value="CRG93856.1"/>
    <property type="molecule type" value="Genomic_DNA"/>
</dbReference>
<protein>
    <submittedName>
        <fullName evidence="3">Uncharacterized protein</fullName>
    </submittedName>
</protein>
<comment type="subcellular location">
    <subcellularLocation>
        <location evidence="1">Nucleus</location>
    </subcellularLocation>
</comment>
<dbReference type="InterPro" id="IPR002730">
    <property type="entry name" value="Rpp29/RNP1"/>
</dbReference>
<dbReference type="InterPro" id="IPR036980">
    <property type="entry name" value="RNase_P/MRP_Rpp29_sf"/>
</dbReference>
<dbReference type="Proteomes" id="UP000220797">
    <property type="component" value="Unassembled WGS sequence"/>
</dbReference>
<evidence type="ECO:0000313" key="3">
    <source>
        <dbReference type="EMBL" id="CRG93856.1"/>
    </source>
</evidence>
<comment type="similarity">
    <text evidence="2">Belongs to the eukaryotic/archaeal RNase P protein component 1 family.</text>
</comment>
<evidence type="ECO:0000256" key="1">
    <source>
        <dbReference type="ARBA" id="ARBA00004123"/>
    </source>
</evidence>
<dbReference type="GO" id="GO:0001682">
    <property type="term" value="P:tRNA 5'-leader removal"/>
    <property type="evidence" value="ECO:0007669"/>
    <property type="project" value="InterPro"/>
</dbReference>
<dbReference type="Pfam" id="PF01868">
    <property type="entry name" value="RNase_P-MRP_p29"/>
    <property type="match status" value="1"/>
</dbReference>
<dbReference type="GO" id="GO:0033204">
    <property type="term" value="F:ribonuclease P RNA binding"/>
    <property type="evidence" value="ECO:0007669"/>
    <property type="project" value="InterPro"/>
</dbReference>
<keyword evidence="4" id="KW-1185">Reference proteome</keyword>
<evidence type="ECO:0000313" key="4">
    <source>
        <dbReference type="Proteomes" id="UP000220797"/>
    </source>
</evidence>
<dbReference type="GO" id="GO:0030677">
    <property type="term" value="C:ribonuclease P complex"/>
    <property type="evidence" value="ECO:0007669"/>
    <property type="project" value="InterPro"/>
</dbReference>
<dbReference type="Gene3D" id="2.30.30.210">
    <property type="entry name" value="Ribonuclease P/MRP, subunit p29"/>
    <property type="match status" value="1"/>
</dbReference>
<comment type="caution">
    <text evidence="3">The sequence shown here is derived from an EMBL/GenBank/DDBJ whole genome shotgun (WGS) entry which is preliminary data.</text>
</comment>
<dbReference type="OrthoDB" id="124041at2759"/>
<dbReference type="AlphaFoldDB" id="A0A1J1GRE5"/>
<dbReference type="GO" id="GO:0000172">
    <property type="term" value="C:ribonuclease MRP complex"/>
    <property type="evidence" value="ECO:0007669"/>
    <property type="project" value="InterPro"/>
</dbReference>
<dbReference type="SUPFAM" id="SSF101744">
    <property type="entry name" value="Rof/RNase P subunit-like"/>
    <property type="match status" value="1"/>
</dbReference>
<dbReference type="OMA" id="MELNGAY"/>
<dbReference type="InterPro" id="IPR023534">
    <property type="entry name" value="Rof/RNase_P-like"/>
</dbReference>
<reference evidence="3" key="1">
    <citation type="submission" date="2015-04" db="EMBL/GenBank/DDBJ databases">
        <authorList>
            <consortium name="Pathogen Informatics"/>
        </authorList>
    </citation>
    <scope>NUCLEOTIDE SEQUENCE [LARGE SCALE GENOMIC DNA]</scope>
    <source>
        <strain evidence="3">8A</strain>
    </source>
</reference>
<dbReference type="InterPro" id="IPR016848">
    <property type="entry name" value="RNase_P/MRP_Rpp29-subunit"/>
</dbReference>
<proteinExistence type="inferred from homology"/>
<organism evidence="3 4">
    <name type="scientific">Plasmodium gallinaceum</name>
    <dbReference type="NCBI Taxonomy" id="5849"/>
    <lineage>
        <taxon>Eukaryota</taxon>
        <taxon>Sar</taxon>
        <taxon>Alveolata</taxon>
        <taxon>Apicomplexa</taxon>
        <taxon>Aconoidasida</taxon>
        <taxon>Haemosporida</taxon>
        <taxon>Plasmodiidae</taxon>
        <taxon>Plasmodium</taxon>
        <taxon>Plasmodium (Haemamoeba)</taxon>
    </lineage>
</organism>
<dbReference type="GO" id="GO:0006364">
    <property type="term" value="P:rRNA processing"/>
    <property type="evidence" value="ECO:0007669"/>
    <property type="project" value="TreeGrafter"/>
</dbReference>
<dbReference type="VEuPathDB" id="PlasmoDB:PGAL8A_00156400"/>
<dbReference type="GeneID" id="39730089"/>
<dbReference type="SMART" id="SM00538">
    <property type="entry name" value="POP4"/>
    <property type="match status" value="1"/>
</dbReference>
<name>A0A1J1GRE5_PLAGA</name>
<evidence type="ECO:0000256" key="2">
    <source>
        <dbReference type="ARBA" id="ARBA00006181"/>
    </source>
</evidence>
<dbReference type="GO" id="GO:0005634">
    <property type="term" value="C:nucleus"/>
    <property type="evidence" value="ECO:0007669"/>
    <property type="project" value="UniProtKB-SubCell"/>
</dbReference>
<dbReference type="PANTHER" id="PTHR13348">
    <property type="entry name" value="RIBONUCLEASE P SUBUNIT P29"/>
    <property type="match status" value="1"/>
</dbReference>